<accession>A0AAW2CTB4</accession>
<protein>
    <submittedName>
        <fullName evidence="1">Uncharacterized protein</fullName>
    </submittedName>
</protein>
<dbReference type="AlphaFoldDB" id="A0AAW2CTB4"/>
<evidence type="ECO:0000313" key="2">
    <source>
        <dbReference type="Proteomes" id="UP001459277"/>
    </source>
</evidence>
<dbReference type="SUPFAM" id="SSF56219">
    <property type="entry name" value="DNase I-like"/>
    <property type="match status" value="1"/>
</dbReference>
<sequence length="218" mass="25409">METRLDKDGFESLYGNLSYQNKVIMKHLDSGGELALLWKNSITLEVINYTVNHVLAVVTEEDCFKWFLTCFYGWPEAQQKEKSWRLLEYLKTFVEGPWRSGEANTKIKLDRAVANKDWIGKFQMSIVLHLSTHASDHLPILLQVQSFVPQRREREFKFEESWLLMEDFQATVKKAWDSELVVEQVLASTLKKIQVCGSYLMKWGSARITPDEEAIKQI</sequence>
<comment type="caution">
    <text evidence="1">The sequence shown here is derived from an EMBL/GenBank/DDBJ whole genome shotgun (WGS) entry which is preliminary data.</text>
</comment>
<dbReference type="PANTHER" id="PTHR33710">
    <property type="entry name" value="BNAC02G09200D PROTEIN"/>
    <property type="match status" value="1"/>
</dbReference>
<name>A0AAW2CTB4_9ROSI</name>
<keyword evidence="2" id="KW-1185">Reference proteome</keyword>
<gene>
    <name evidence="1" type="ORF">SO802_015311</name>
</gene>
<dbReference type="Proteomes" id="UP001459277">
    <property type="component" value="Unassembled WGS sequence"/>
</dbReference>
<dbReference type="EMBL" id="JAZDWU010000005">
    <property type="protein sequence ID" value="KAL0001530.1"/>
    <property type="molecule type" value="Genomic_DNA"/>
</dbReference>
<evidence type="ECO:0000313" key="1">
    <source>
        <dbReference type="EMBL" id="KAL0001530.1"/>
    </source>
</evidence>
<reference evidence="1 2" key="1">
    <citation type="submission" date="2024-01" db="EMBL/GenBank/DDBJ databases">
        <title>A telomere-to-telomere, gap-free genome of sweet tea (Lithocarpus litseifolius).</title>
        <authorList>
            <person name="Zhou J."/>
        </authorList>
    </citation>
    <scope>NUCLEOTIDE SEQUENCE [LARGE SCALE GENOMIC DNA]</scope>
    <source>
        <strain evidence="1">Zhou-2022a</strain>
        <tissue evidence="1">Leaf</tissue>
    </source>
</reference>
<dbReference type="PANTHER" id="PTHR33710:SF71">
    <property type="entry name" value="ENDONUCLEASE_EXONUCLEASE_PHOSPHATASE DOMAIN-CONTAINING PROTEIN"/>
    <property type="match status" value="1"/>
</dbReference>
<dbReference type="InterPro" id="IPR036691">
    <property type="entry name" value="Endo/exonu/phosph_ase_sf"/>
</dbReference>
<proteinExistence type="predicted"/>
<organism evidence="1 2">
    <name type="scientific">Lithocarpus litseifolius</name>
    <dbReference type="NCBI Taxonomy" id="425828"/>
    <lineage>
        <taxon>Eukaryota</taxon>
        <taxon>Viridiplantae</taxon>
        <taxon>Streptophyta</taxon>
        <taxon>Embryophyta</taxon>
        <taxon>Tracheophyta</taxon>
        <taxon>Spermatophyta</taxon>
        <taxon>Magnoliopsida</taxon>
        <taxon>eudicotyledons</taxon>
        <taxon>Gunneridae</taxon>
        <taxon>Pentapetalae</taxon>
        <taxon>rosids</taxon>
        <taxon>fabids</taxon>
        <taxon>Fagales</taxon>
        <taxon>Fagaceae</taxon>
        <taxon>Lithocarpus</taxon>
    </lineage>
</organism>